<name>A0A2S6GVY0_9GAMM</name>
<dbReference type="EMBL" id="PTIY01000010">
    <property type="protein sequence ID" value="PPK69356.1"/>
    <property type="molecule type" value="Genomic_DNA"/>
</dbReference>
<reference evidence="1 2" key="1">
    <citation type="submission" date="2018-02" db="EMBL/GenBank/DDBJ databases">
        <title>Subsurface microbial communities from deep shales in Ohio and West Virginia, USA.</title>
        <authorList>
            <person name="Wrighton K."/>
        </authorList>
    </citation>
    <scope>NUCLEOTIDE SEQUENCE [LARGE SCALE GENOMIC DNA]</scope>
    <source>
        <strain evidence="1 2">OWC-G53F</strain>
    </source>
</reference>
<dbReference type="Pfam" id="PF05573">
    <property type="entry name" value="NosL"/>
    <property type="match status" value="1"/>
</dbReference>
<keyword evidence="2" id="KW-1185">Reference proteome</keyword>
<organism evidence="1 2">
    <name type="scientific">Methylobacter tundripaludum</name>
    <dbReference type="NCBI Taxonomy" id="173365"/>
    <lineage>
        <taxon>Bacteria</taxon>
        <taxon>Pseudomonadati</taxon>
        <taxon>Pseudomonadota</taxon>
        <taxon>Gammaproteobacteria</taxon>
        <taxon>Methylococcales</taxon>
        <taxon>Methylococcaceae</taxon>
        <taxon>Methylobacter</taxon>
    </lineage>
</organism>
<dbReference type="SUPFAM" id="SSF160387">
    <property type="entry name" value="NosL/MerB-like"/>
    <property type="match status" value="1"/>
</dbReference>
<dbReference type="Proteomes" id="UP000238071">
    <property type="component" value="Unassembled WGS sequence"/>
</dbReference>
<gene>
    <name evidence="1" type="ORF">B0F88_110142</name>
</gene>
<dbReference type="InterPro" id="IPR008719">
    <property type="entry name" value="N2O_reductase_NosL"/>
</dbReference>
<dbReference type="PANTHER" id="PTHR41247:SF1">
    <property type="entry name" value="HTH-TYPE TRANSCRIPTIONAL REPRESSOR YCNK"/>
    <property type="match status" value="1"/>
</dbReference>
<dbReference type="PANTHER" id="PTHR41247">
    <property type="entry name" value="HTH-TYPE TRANSCRIPTIONAL REPRESSOR YCNK"/>
    <property type="match status" value="1"/>
</dbReference>
<dbReference type="Gene3D" id="3.30.70.2050">
    <property type="match status" value="1"/>
</dbReference>
<accession>A0A2S6GVY0</accession>
<evidence type="ECO:0000313" key="2">
    <source>
        <dbReference type="Proteomes" id="UP000238071"/>
    </source>
</evidence>
<dbReference type="AlphaFoldDB" id="A0A2S6GVY0"/>
<sequence length="176" mass="20064">MKLSIKSVPARPKPGTGIYPKIMLGLFLLFSINISYGDEPTVTIKKTDRCPVCGMFVYKYPKWVAQIMFTDGSYYFYDGAKDMFKHIFDTAKYTPGKAAENIKDIYVTDYYEVELIDAKSAFYVLGSDVLGPMGHELLPFKDREAAQEFLEDHKGKSIIRFQEVTPAVIESLDRRT</sequence>
<evidence type="ECO:0000313" key="1">
    <source>
        <dbReference type="EMBL" id="PPK69356.1"/>
    </source>
</evidence>
<comment type="caution">
    <text evidence="1">The sequence shown here is derived from an EMBL/GenBank/DDBJ whole genome shotgun (WGS) entry which is preliminary data.</text>
</comment>
<protein>
    <submittedName>
        <fullName evidence="1">Nitrous oxide reductase accessory protein NosL</fullName>
    </submittedName>
</protein>
<dbReference type="RefSeq" id="WP_258076661.1">
    <property type="nucleotide sequence ID" value="NZ_PTIY01000010.1"/>
</dbReference>
<proteinExistence type="predicted"/>